<dbReference type="EMBL" id="QFFF01000001">
    <property type="protein sequence ID" value="PWG02226.1"/>
    <property type="molecule type" value="Genomic_DNA"/>
</dbReference>
<evidence type="ECO:0000259" key="4">
    <source>
        <dbReference type="PROSITE" id="PS51755"/>
    </source>
</evidence>
<dbReference type="Gene3D" id="1.10.10.10">
    <property type="entry name" value="Winged helix-like DNA-binding domain superfamily/Winged helix DNA-binding domain"/>
    <property type="match status" value="1"/>
</dbReference>
<dbReference type="CDD" id="cd00383">
    <property type="entry name" value="trans_reg_C"/>
    <property type="match status" value="1"/>
</dbReference>
<dbReference type="AlphaFoldDB" id="A0A2U2J1M9"/>
<dbReference type="PROSITE" id="PS51755">
    <property type="entry name" value="OMPR_PHOB"/>
    <property type="match status" value="1"/>
</dbReference>
<comment type="caution">
    <text evidence="5">The sequence shown here is derived from an EMBL/GenBank/DDBJ whole genome shotgun (WGS) entry which is preliminary data.</text>
</comment>
<keyword evidence="6" id="KW-1185">Reference proteome</keyword>
<accession>A0A2U2J1M9</accession>
<dbReference type="SUPFAM" id="SSF46894">
    <property type="entry name" value="C-terminal effector domain of the bipartite response regulators"/>
    <property type="match status" value="1"/>
</dbReference>
<feature type="domain" description="OmpR/PhoB-type" evidence="4">
    <location>
        <begin position="77"/>
        <end position="177"/>
    </location>
</feature>
<gene>
    <name evidence="5" type="ORF">DF286_04600</name>
</gene>
<evidence type="ECO:0000256" key="3">
    <source>
        <dbReference type="SAM" id="Coils"/>
    </source>
</evidence>
<evidence type="ECO:0000256" key="1">
    <source>
        <dbReference type="ARBA" id="ARBA00023125"/>
    </source>
</evidence>
<dbReference type="SMART" id="SM00862">
    <property type="entry name" value="Trans_reg_C"/>
    <property type="match status" value="1"/>
</dbReference>
<keyword evidence="3" id="KW-0175">Coiled coil</keyword>
<protein>
    <recommendedName>
        <fullName evidence="4">OmpR/PhoB-type domain-containing protein</fullName>
    </recommendedName>
</protein>
<evidence type="ECO:0000313" key="5">
    <source>
        <dbReference type="EMBL" id="PWG02226.1"/>
    </source>
</evidence>
<dbReference type="GO" id="GO:0003677">
    <property type="term" value="F:DNA binding"/>
    <property type="evidence" value="ECO:0007669"/>
    <property type="project" value="UniProtKB-UniRule"/>
</dbReference>
<reference evidence="5 6" key="1">
    <citation type="submission" date="2018-05" db="EMBL/GenBank/DDBJ databases">
        <title>Genome of Sphingosinicella humi QZX222.</title>
        <authorList>
            <person name="Qiao Z."/>
            <person name="Wang G."/>
        </authorList>
    </citation>
    <scope>NUCLEOTIDE SEQUENCE [LARGE SCALE GENOMIC DNA]</scope>
    <source>
        <strain evidence="5 6">QZX222</strain>
    </source>
</reference>
<dbReference type="Pfam" id="PF00486">
    <property type="entry name" value="Trans_reg_C"/>
    <property type="match status" value="1"/>
</dbReference>
<dbReference type="Proteomes" id="UP000245916">
    <property type="component" value="Unassembled WGS sequence"/>
</dbReference>
<organism evidence="5 6">
    <name type="scientific">Allosphingosinicella humi</name>
    <dbReference type="NCBI Taxonomy" id="2068657"/>
    <lineage>
        <taxon>Bacteria</taxon>
        <taxon>Pseudomonadati</taxon>
        <taxon>Pseudomonadota</taxon>
        <taxon>Alphaproteobacteria</taxon>
        <taxon>Sphingomonadales</taxon>
        <taxon>Sphingomonadaceae</taxon>
        <taxon>Allosphingosinicella</taxon>
    </lineage>
</organism>
<evidence type="ECO:0000256" key="2">
    <source>
        <dbReference type="PROSITE-ProRule" id="PRU01091"/>
    </source>
</evidence>
<dbReference type="GO" id="GO:0000160">
    <property type="term" value="P:phosphorelay signal transduction system"/>
    <property type="evidence" value="ECO:0007669"/>
    <property type="project" value="InterPro"/>
</dbReference>
<sequence length="195" mass="21946">MPLSSDSLVGLLDECAKRLDEIESAMADARRTLDEARELARDTLLDNGRSGRMRQVLNEHRGELIASVLAALNADTTPATAFPTRLAYNAVDREFRLGRRKLDLTDSEALVLELLWVEAPAPVSRERLLAHLYRDAERPADRIVDVFLSNLRRKLKLVSGGRTFIQSHRGRGWALVVEECDTMAPEFPDSRRRPG</sequence>
<dbReference type="InterPro" id="IPR016032">
    <property type="entry name" value="Sig_transdc_resp-reg_C-effctor"/>
</dbReference>
<feature type="DNA-binding region" description="OmpR/PhoB-type" evidence="2">
    <location>
        <begin position="77"/>
        <end position="177"/>
    </location>
</feature>
<keyword evidence="1 2" id="KW-0238">DNA-binding</keyword>
<dbReference type="InterPro" id="IPR036388">
    <property type="entry name" value="WH-like_DNA-bd_sf"/>
</dbReference>
<dbReference type="InterPro" id="IPR001867">
    <property type="entry name" value="OmpR/PhoB-type_DNA-bd"/>
</dbReference>
<evidence type="ECO:0000313" key="6">
    <source>
        <dbReference type="Proteomes" id="UP000245916"/>
    </source>
</evidence>
<feature type="coiled-coil region" evidence="3">
    <location>
        <begin position="12"/>
        <end position="42"/>
    </location>
</feature>
<dbReference type="GO" id="GO:0006355">
    <property type="term" value="P:regulation of DNA-templated transcription"/>
    <property type="evidence" value="ECO:0007669"/>
    <property type="project" value="InterPro"/>
</dbReference>
<proteinExistence type="predicted"/>
<name>A0A2U2J1M9_9SPHN</name>